<keyword evidence="3" id="KW-0804">Transcription</keyword>
<dbReference type="GO" id="GO:0003677">
    <property type="term" value="F:DNA binding"/>
    <property type="evidence" value="ECO:0007669"/>
    <property type="project" value="UniProtKB-KW"/>
</dbReference>
<dbReference type="SUPFAM" id="SSF46785">
    <property type="entry name" value="Winged helix' DNA-binding domain"/>
    <property type="match status" value="1"/>
</dbReference>
<accession>A0A4R6AK18</accession>
<feature type="domain" description="HTH arsR-type" evidence="4">
    <location>
        <begin position="1"/>
        <end position="95"/>
    </location>
</feature>
<dbReference type="PANTHER" id="PTHR43132">
    <property type="entry name" value="ARSENICAL RESISTANCE OPERON REPRESSOR ARSR-RELATED"/>
    <property type="match status" value="1"/>
</dbReference>
<proteinExistence type="predicted"/>
<dbReference type="Proteomes" id="UP000295701">
    <property type="component" value="Unassembled WGS sequence"/>
</dbReference>
<keyword evidence="1" id="KW-0805">Transcription regulation</keyword>
<dbReference type="Pfam" id="PF12840">
    <property type="entry name" value="HTH_20"/>
    <property type="match status" value="1"/>
</dbReference>
<dbReference type="InterPro" id="IPR036390">
    <property type="entry name" value="WH_DNA-bd_sf"/>
</dbReference>
<dbReference type="AlphaFoldDB" id="A0A4R6AK18"/>
<dbReference type="PANTHER" id="PTHR43132:SF2">
    <property type="entry name" value="ARSENICAL RESISTANCE OPERON REPRESSOR ARSR-RELATED"/>
    <property type="match status" value="1"/>
</dbReference>
<dbReference type="OrthoDB" id="9804742at2"/>
<protein>
    <submittedName>
        <fullName evidence="5">Transcriptional regulator</fullName>
    </submittedName>
</protein>
<evidence type="ECO:0000256" key="2">
    <source>
        <dbReference type="ARBA" id="ARBA00023125"/>
    </source>
</evidence>
<dbReference type="SMART" id="SM00418">
    <property type="entry name" value="HTH_ARSR"/>
    <property type="match status" value="1"/>
</dbReference>
<evidence type="ECO:0000259" key="4">
    <source>
        <dbReference type="PROSITE" id="PS50987"/>
    </source>
</evidence>
<dbReference type="InterPro" id="IPR036388">
    <property type="entry name" value="WH-like_DNA-bd_sf"/>
</dbReference>
<dbReference type="InterPro" id="IPR051011">
    <property type="entry name" value="Metal_resp_trans_reg"/>
</dbReference>
<comment type="caution">
    <text evidence="5">The sequence shown here is derived from an EMBL/GenBank/DDBJ whole genome shotgun (WGS) entry which is preliminary data.</text>
</comment>
<name>A0A4R6AK18_9RHOB</name>
<evidence type="ECO:0000256" key="3">
    <source>
        <dbReference type="ARBA" id="ARBA00023163"/>
    </source>
</evidence>
<organism evidence="5 6">
    <name type="scientific">Palleronia sediminis</name>
    <dbReference type="NCBI Taxonomy" id="2547833"/>
    <lineage>
        <taxon>Bacteria</taxon>
        <taxon>Pseudomonadati</taxon>
        <taxon>Pseudomonadota</taxon>
        <taxon>Alphaproteobacteria</taxon>
        <taxon>Rhodobacterales</taxon>
        <taxon>Roseobacteraceae</taxon>
        <taxon>Palleronia</taxon>
    </lineage>
</organism>
<dbReference type="InterPro" id="IPR011991">
    <property type="entry name" value="ArsR-like_HTH"/>
</dbReference>
<keyword evidence="2" id="KW-0238">DNA-binding</keyword>
<dbReference type="PROSITE" id="PS50987">
    <property type="entry name" value="HTH_ARSR_2"/>
    <property type="match status" value="1"/>
</dbReference>
<evidence type="ECO:0000256" key="1">
    <source>
        <dbReference type="ARBA" id="ARBA00023015"/>
    </source>
</evidence>
<dbReference type="GO" id="GO:0003700">
    <property type="term" value="F:DNA-binding transcription factor activity"/>
    <property type="evidence" value="ECO:0007669"/>
    <property type="project" value="InterPro"/>
</dbReference>
<dbReference type="NCBIfam" id="NF033788">
    <property type="entry name" value="HTH_metalloreg"/>
    <property type="match status" value="1"/>
</dbReference>
<evidence type="ECO:0000313" key="5">
    <source>
        <dbReference type="EMBL" id="TDL84320.1"/>
    </source>
</evidence>
<dbReference type="Gene3D" id="1.10.10.10">
    <property type="entry name" value="Winged helix-like DNA-binding domain superfamily/Winged helix DNA-binding domain"/>
    <property type="match status" value="1"/>
</dbReference>
<reference evidence="5 6" key="1">
    <citation type="submission" date="2019-03" db="EMBL/GenBank/DDBJ databases">
        <title>Primorskyibacter sp. SS33 isolated from sediments.</title>
        <authorList>
            <person name="Xunke S."/>
        </authorList>
    </citation>
    <scope>NUCLEOTIDE SEQUENCE [LARGE SCALE GENOMIC DNA]</scope>
    <source>
        <strain evidence="5 6">SS33</strain>
    </source>
</reference>
<sequence length="125" mass="13519">MDKSSALGAFAALGQSTRLEVFRLLIKAGQQGALAGDISSALEVRQNTMSANLGVLARSGLIRSRREGRSIRYFADMEGVRGLLGFLMEECCGGRPELCQHVLEEITCCQGPLGPPDRQPHERST</sequence>
<dbReference type="EMBL" id="SNAA01000001">
    <property type="protein sequence ID" value="TDL84320.1"/>
    <property type="molecule type" value="Genomic_DNA"/>
</dbReference>
<dbReference type="InterPro" id="IPR001845">
    <property type="entry name" value="HTH_ArsR_DNA-bd_dom"/>
</dbReference>
<dbReference type="PRINTS" id="PR00778">
    <property type="entry name" value="HTHARSR"/>
</dbReference>
<evidence type="ECO:0000313" key="6">
    <source>
        <dbReference type="Proteomes" id="UP000295701"/>
    </source>
</evidence>
<dbReference type="CDD" id="cd00090">
    <property type="entry name" value="HTH_ARSR"/>
    <property type="match status" value="1"/>
</dbReference>
<keyword evidence="6" id="KW-1185">Reference proteome</keyword>
<gene>
    <name evidence="5" type="ORF">E2L08_00230</name>
</gene>
<dbReference type="RefSeq" id="WP_133395052.1">
    <property type="nucleotide sequence ID" value="NZ_SNAA01000001.1"/>
</dbReference>